<evidence type="ECO:0000256" key="3">
    <source>
        <dbReference type="ARBA" id="ARBA00022723"/>
    </source>
</evidence>
<dbReference type="PANTHER" id="PTHR43152">
    <property type="entry name" value="UVRABC SYSTEM PROTEIN A"/>
    <property type="match status" value="1"/>
</dbReference>
<dbReference type="GO" id="GO:0003677">
    <property type="term" value="F:DNA binding"/>
    <property type="evidence" value="ECO:0007669"/>
    <property type="project" value="UniProtKB-KW"/>
</dbReference>
<evidence type="ECO:0000256" key="8">
    <source>
        <dbReference type="ARBA" id="ARBA00022771"/>
    </source>
</evidence>
<dbReference type="GO" id="GO:0005524">
    <property type="term" value="F:ATP binding"/>
    <property type="evidence" value="ECO:0007669"/>
    <property type="project" value="UniProtKB-KW"/>
</dbReference>
<evidence type="ECO:0000256" key="6">
    <source>
        <dbReference type="ARBA" id="ARBA00022763"/>
    </source>
</evidence>
<keyword evidence="10" id="KW-0067">ATP-binding</keyword>
<dbReference type="GO" id="GO:0009380">
    <property type="term" value="C:excinuclease repair complex"/>
    <property type="evidence" value="ECO:0007669"/>
    <property type="project" value="InterPro"/>
</dbReference>
<name>A0A4V1P5I1_9BRAD</name>
<accession>A0A4V1P5I1</accession>
<evidence type="ECO:0000256" key="16">
    <source>
        <dbReference type="ARBA" id="ARBA00042156"/>
    </source>
</evidence>
<keyword evidence="12" id="KW-0238">DNA-binding</keyword>
<dbReference type="Proteomes" id="UP000290819">
    <property type="component" value="Unassembled WGS sequence"/>
</dbReference>
<organism evidence="18 19">
    <name type="scientific">Bradyrhizobium betae</name>
    <dbReference type="NCBI Taxonomy" id="244734"/>
    <lineage>
        <taxon>Bacteria</taxon>
        <taxon>Pseudomonadati</taxon>
        <taxon>Pseudomonadota</taxon>
        <taxon>Alphaproteobacteria</taxon>
        <taxon>Hyphomicrobiales</taxon>
        <taxon>Nitrobacteraceae</taxon>
        <taxon>Bradyrhizobium</taxon>
    </lineage>
</organism>
<keyword evidence="11" id="KW-0267">Excision nuclease</keyword>
<dbReference type="EMBL" id="MZXW01000024">
    <property type="protein sequence ID" value="RXT44189.1"/>
    <property type="molecule type" value="Genomic_DNA"/>
</dbReference>
<reference evidence="18 19" key="1">
    <citation type="submission" date="2017-03" db="EMBL/GenBank/DDBJ databases">
        <authorList>
            <person name="Safronova V.I."/>
            <person name="Sazanova A.L."/>
            <person name="Chirak E.R."/>
        </authorList>
    </citation>
    <scope>NUCLEOTIDE SEQUENCE [LARGE SCALE GENOMIC DNA]</scope>
    <source>
        <strain evidence="18 19">Opo-243</strain>
    </source>
</reference>
<feature type="domain" description="ABC transporter" evidence="17">
    <location>
        <begin position="483"/>
        <end position="825"/>
    </location>
</feature>
<evidence type="ECO:0000256" key="10">
    <source>
        <dbReference type="ARBA" id="ARBA00022840"/>
    </source>
</evidence>
<keyword evidence="5" id="KW-0547">Nucleotide-binding</keyword>
<evidence type="ECO:0000256" key="11">
    <source>
        <dbReference type="ARBA" id="ARBA00022881"/>
    </source>
</evidence>
<dbReference type="NCBIfam" id="TIGR00630">
    <property type="entry name" value="uvra"/>
    <property type="match status" value="1"/>
</dbReference>
<keyword evidence="7" id="KW-0228">DNA excision</keyword>
<dbReference type="OrthoDB" id="9809851at2"/>
<dbReference type="Pfam" id="PF17755">
    <property type="entry name" value="UvrA_DNA-bind"/>
    <property type="match status" value="1"/>
</dbReference>
<dbReference type="InterPro" id="IPR003439">
    <property type="entry name" value="ABC_transporter-like_ATP-bd"/>
</dbReference>
<comment type="similarity">
    <text evidence="14">Belongs to the ABC transporter superfamily. UvrA family.</text>
</comment>
<evidence type="ECO:0000256" key="4">
    <source>
        <dbReference type="ARBA" id="ARBA00022737"/>
    </source>
</evidence>
<dbReference type="PANTHER" id="PTHR43152:SF1">
    <property type="entry name" value="UVRA PROTEIN"/>
    <property type="match status" value="1"/>
</dbReference>
<keyword evidence="6" id="KW-0227">DNA damage</keyword>
<keyword evidence="3" id="KW-0479">Metal-binding</keyword>
<evidence type="ECO:0000256" key="1">
    <source>
        <dbReference type="ARBA" id="ARBA00004496"/>
    </source>
</evidence>
<protein>
    <recommendedName>
        <fullName evidence="15">UvrABC system protein A</fullName>
    </recommendedName>
    <alternativeName>
        <fullName evidence="16">Excinuclease ABC subunit A</fullName>
    </alternativeName>
</protein>
<comment type="caution">
    <text evidence="18">The sequence shown here is derived from an EMBL/GenBank/DDBJ whole genome shotgun (WGS) entry which is preliminary data.</text>
</comment>
<keyword evidence="2" id="KW-0963">Cytoplasm</keyword>
<dbReference type="SUPFAM" id="SSF52540">
    <property type="entry name" value="P-loop containing nucleoside triphosphate hydrolases"/>
    <property type="match status" value="2"/>
</dbReference>
<dbReference type="InterPro" id="IPR004602">
    <property type="entry name" value="UvrA"/>
</dbReference>
<dbReference type="GO" id="GO:0006289">
    <property type="term" value="P:nucleotide-excision repair"/>
    <property type="evidence" value="ECO:0007669"/>
    <property type="project" value="InterPro"/>
</dbReference>
<keyword evidence="19" id="KW-1185">Reference proteome</keyword>
<dbReference type="GO" id="GO:0008270">
    <property type="term" value="F:zinc ion binding"/>
    <property type="evidence" value="ECO:0007669"/>
    <property type="project" value="UniProtKB-KW"/>
</dbReference>
<dbReference type="Gene3D" id="1.10.8.280">
    <property type="entry name" value="ABC transporter ATPase domain-like"/>
    <property type="match status" value="1"/>
</dbReference>
<dbReference type="InterPro" id="IPR027417">
    <property type="entry name" value="P-loop_NTPase"/>
</dbReference>
<evidence type="ECO:0000256" key="14">
    <source>
        <dbReference type="ARBA" id="ARBA00038000"/>
    </source>
</evidence>
<keyword evidence="9" id="KW-0862">Zinc</keyword>
<evidence type="ECO:0000259" key="17">
    <source>
        <dbReference type="PROSITE" id="PS50893"/>
    </source>
</evidence>
<comment type="subcellular location">
    <subcellularLocation>
        <location evidence="1">Cytoplasm</location>
    </subcellularLocation>
</comment>
<dbReference type="PROSITE" id="PS00211">
    <property type="entry name" value="ABC_TRANSPORTER_1"/>
    <property type="match status" value="1"/>
</dbReference>
<evidence type="ECO:0000313" key="19">
    <source>
        <dbReference type="Proteomes" id="UP000290819"/>
    </source>
</evidence>
<keyword evidence="4" id="KW-0677">Repeat</keyword>
<evidence type="ECO:0000256" key="13">
    <source>
        <dbReference type="ARBA" id="ARBA00023204"/>
    </source>
</evidence>
<dbReference type="GO" id="GO:0004518">
    <property type="term" value="F:nuclease activity"/>
    <property type="evidence" value="ECO:0007669"/>
    <property type="project" value="UniProtKB-KW"/>
</dbReference>
<evidence type="ECO:0000313" key="18">
    <source>
        <dbReference type="EMBL" id="RXT44189.1"/>
    </source>
</evidence>
<evidence type="ECO:0000256" key="12">
    <source>
        <dbReference type="ARBA" id="ARBA00023125"/>
    </source>
</evidence>
<keyword evidence="8" id="KW-0863">Zinc-finger</keyword>
<sequence>MDDRPRQIDSLMQDDGFVRVRGAREHNLKNVDVRIPRNALVVFTGVSGSGKSSLAFGTIYAEAQRRYLESVSPYARRLFHQMQIPEVDDIEGLPPAVALQQQRGAPTTRSSVGSVTTISNLLRMLYSRAGDYPRGQPMLYAESFSPNTPEGACPTCHGIGRMLDVTEKSMVPDDTKTIRERAVAAWPSAWQGQNLRDILTTLGYDVDKPWRELPKKDRDWILFTEEQPTVPVYAGYDAAEVKRALRRKEEPSYQGTFTGAKRYVMQTYAKSESAMMKRRVAQFLITRDCPTCHGTRLKPEALKVKFAGLNIAEMSHLPLKQLQELMKPFATAHGASEKVVVARRICEDLSARLNVLLDLGLGYLACERSTPTLSPGELQRLRLATQVRSNLFGVVYVLDEPSAGLHPADTEALLRALDRLKHAGNSIFVVEHEIEVIRHADWLVDVGPDAGEGGGNILYSGPPAGLGEIEQSRTAHYLAHPRNKLRTVRREAKGHLKVRGVSRNNLHGLDVDIPLGVIASVTGVSGSGKSSLISQFLVDAVAGHLGHTLPIDADDDSLAPTVETLGGKIVAGLDEVDRLVVVDQKSIGRTPRSNLATYTGLFDHVRRLFAATPQAKSRRYDAGRFSFNVAKGRCATCEGEGFVCVELLFLPSVYAPCPTCKGARYNDKTLEVKIRGKSIADVLAMRVDEAFDFFRDESTLNRSLSVVREVGLGYIRLGQSATELSGGEAQRIKLATELMRPQRGHTLYVLDEPTTGLHPRDVERLIAQLERIVDAGNSVVVVEHDMDVVSHSDWIIDLGPGAGDEGGHIVASGTPHEVAKSGGKAGGKTARYLARRLTQ</sequence>
<dbReference type="RefSeq" id="WP_129272438.1">
    <property type="nucleotide sequence ID" value="NZ_MZXW01000024.1"/>
</dbReference>
<dbReference type="GO" id="GO:0005737">
    <property type="term" value="C:cytoplasm"/>
    <property type="evidence" value="ECO:0007669"/>
    <property type="project" value="UniProtKB-SubCell"/>
</dbReference>
<evidence type="ECO:0000256" key="7">
    <source>
        <dbReference type="ARBA" id="ARBA00022769"/>
    </source>
</evidence>
<evidence type="ECO:0000256" key="5">
    <source>
        <dbReference type="ARBA" id="ARBA00022741"/>
    </source>
</evidence>
<keyword evidence="13" id="KW-0234">DNA repair</keyword>
<gene>
    <name evidence="18" type="ORF">B5V03_21560</name>
</gene>
<evidence type="ECO:0000256" key="2">
    <source>
        <dbReference type="ARBA" id="ARBA00022490"/>
    </source>
</evidence>
<dbReference type="PROSITE" id="PS50893">
    <property type="entry name" value="ABC_TRANSPORTER_2"/>
    <property type="match status" value="1"/>
</dbReference>
<evidence type="ECO:0000256" key="9">
    <source>
        <dbReference type="ARBA" id="ARBA00022833"/>
    </source>
</evidence>
<dbReference type="GO" id="GO:0016887">
    <property type="term" value="F:ATP hydrolysis activity"/>
    <property type="evidence" value="ECO:0007669"/>
    <property type="project" value="InterPro"/>
</dbReference>
<dbReference type="AlphaFoldDB" id="A0A4V1P5I1"/>
<evidence type="ECO:0000256" key="15">
    <source>
        <dbReference type="ARBA" id="ARBA00039316"/>
    </source>
</evidence>
<dbReference type="InterPro" id="IPR017871">
    <property type="entry name" value="ABC_transporter-like_CS"/>
</dbReference>
<proteinExistence type="inferred from homology"/>
<dbReference type="InterPro" id="IPR041552">
    <property type="entry name" value="UvrA_DNA-bd"/>
</dbReference>
<dbReference type="Gene3D" id="3.40.50.300">
    <property type="entry name" value="P-loop containing nucleotide triphosphate hydrolases"/>
    <property type="match status" value="2"/>
</dbReference>
<dbReference type="Gene3D" id="1.20.1580.10">
    <property type="entry name" value="ABC transporter ATPase like domain"/>
    <property type="match status" value="2"/>
</dbReference>